<evidence type="ECO:0000256" key="3">
    <source>
        <dbReference type="ARBA" id="ARBA00012261"/>
    </source>
</evidence>
<dbReference type="Proteomes" id="UP000094291">
    <property type="component" value="Unassembled WGS sequence"/>
</dbReference>
<dbReference type="GO" id="GO:0005829">
    <property type="term" value="C:cytosol"/>
    <property type="evidence" value="ECO:0007669"/>
    <property type="project" value="TreeGrafter"/>
</dbReference>
<dbReference type="InterPro" id="IPR002376">
    <property type="entry name" value="Formyl_transf_N"/>
</dbReference>
<dbReference type="Gene3D" id="3.10.25.10">
    <property type="entry name" value="Formyl transferase, C-terminal domain"/>
    <property type="match status" value="1"/>
</dbReference>
<dbReference type="SUPFAM" id="SSF50486">
    <property type="entry name" value="FMT C-terminal domain-like"/>
    <property type="match status" value="1"/>
</dbReference>
<evidence type="ECO:0000256" key="1">
    <source>
        <dbReference type="ARBA" id="ARBA00002606"/>
    </source>
</evidence>
<evidence type="ECO:0000259" key="10">
    <source>
        <dbReference type="Pfam" id="PF02911"/>
    </source>
</evidence>
<dbReference type="InterPro" id="IPR041711">
    <property type="entry name" value="Met-tRNA-FMT_N"/>
</dbReference>
<dbReference type="InterPro" id="IPR037022">
    <property type="entry name" value="Formyl_trans_C_sf"/>
</dbReference>
<dbReference type="FunFam" id="3.40.50.170:FF:000003">
    <property type="entry name" value="Methionyl-tRNA formyltransferase"/>
    <property type="match status" value="1"/>
</dbReference>
<proteinExistence type="inferred from homology"/>
<evidence type="ECO:0000256" key="7">
    <source>
        <dbReference type="ARBA" id="ARBA00048558"/>
    </source>
</evidence>
<evidence type="ECO:0000256" key="2">
    <source>
        <dbReference type="ARBA" id="ARBA00010699"/>
    </source>
</evidence>
<dbReference type="CDD" id="cd08704">
    <property type="entry name" value="Met_tRNA_FMT_C"/>
    <property type="match status" value="1"/>
</dbReference>
<feature type="domain" description="Formyl transferase C-terminal" evidence="10">
    <location>
        <begin position="211"/>
        <end position="308"/>
    </location>
</feature>
<accession>A0A1E2VBU1</accession>
<evidence type="ECO:0000313" key="11">
    <source>
        <dbReference type="EMBL" id="ODC04480.1"/>
    </source>
</evidence>
<dbReference type="Pfam" id="PF02911">
    <property type="entry name" value="Formyl_trans_C"/>
    <property type="match status" value="1"/>
</dbReference>
<name>A0A1E2VBU1_9GAMM</name>
<dbReference type="InterPro" id="IPR011034">
    <property type="entry name" value="Formyl_transferase-like_C_sf"/>
</dbReference>
<evidence type="ECO:0000256" key="6">
    <source>
        <dbReference type="ARBA" id="ARBA00022917"/>
    </source>
</evidence>
<dbReference type="InterPro" id="IPR005794">
    <property type="entry name" value="Fmt"/>
</dbReference>
<comment type="function">
    <text evidence="1 8">Attaches a formyl group to the free amino group of methionyl-tRNA(fMet). The formyl group appears to play a dual role in the initiator identity of N-formylmethionyl-tRNA by promoting its recognition by IF2 and preventing the misappropriation of this tRNA by the elongation apparatus.</text>
</comment>
<evidence type="ECO:0000313" key="12">
    <source>
        <dbReference type="Proteomes" id="UP000094291"/>
    </source>
</evidence>
<protein>
    <recommendedName>
        <fullName evidence="4 8">Methionyl-tRNA formyltransferase</fullName>
        <ecNumber evidence="3 8">2.1.2.9</ecNumber>
    </recommendedName>
</protein>
<feature type="binding site" evidence="8">
    <location>
        <begin position="117"/>
        <end position="120"/>
    </location>
    <ligand>
        <name>(6S)-5,6,7,8-tetrahydrofolate</name>
        <dbReference type="ChEBI" id="CHEBI:57453"/>
    </ligand>
</feature>
<dbReference type="Gene3D" id="3.40.50.170">
    <property type="entry name" value="Formyl transferase, N-terminal domain"/>
    <property type="match status" value="1"/>
</dbReference>
<dbReference type="EC" id="2.1.2.9" evidence="3 8"/>
<evidence type="ECO:0000256" key="8">
    <source>
        <dbReference type="HAMAP-Rule" id="MF_00182"/>
    </source>
</evidence>
<dbReference type="RefSeq" id="WP_068999462.1">
    <property type="nucleotide sequence ID" value="NZ_MDTQ01000001.1"/>
</dbReference>
<dbReference type="STRING" id="197479.BFW38_13990"/>
<dbReference type="NCBIfam" id="TIGR00460">
    <property type="entry name" value="fmt"/>
    <property type="match status" value="1"/>
</dbReference>
<dbReference type="InterPro" id="IPR005793">
    <property type="entry name" value="Formyl_trans_C"/>
</dbReference>
<dbReference type="InterPro" id="IPR036477">
    <property type="entry name" value="Formyl_transf_N_sf"/>
</dbReference>
<keyword evidence="6 8" id="KW-0648">Protein biosynthesis</keyword>
<dbReference type="InterPro" id="IPR001555">
    <property type="entry name" value="GART_AS"/>
</dbReference>
<evidence type="ECO:0000259" key="9">
    <source>
        <dbReference type="Pfam" id="PF00551"/>
    </source>
</evidence>
<dbReference type="PANTHER" id="PTHR11138:SF5">
    <property type="entry name" value="METHIONYL-TRNA FORMYLTRANSFERASE, MITOCHONDRIAL"/>
    <property type="match status" value="1"/>
</dbReference>
<evidence type="ECO:0000256" key="4">
    <source>
        <dbReference type="ARBA" id="ARBA00016014"/>
    </source>
</evidence>
<gene>
    <name evidence="8" type="primary">fmt</name>
    <name evidence="11" type="ORF">BFW38_13990</name>
</gene>
<comment type="caution">
    <text evidence="11">The sequence shown here is derived from an EMBL/GenBank/DDBJ whole genome shotgun (WGS) entry which is preliminary data.</text>
</comment>
<dbReference type="SUPFAM" id="SSF53328">
    <property type="entry name" value="Formyltransferase"/>
    <property type="match status" value="1"/>
</dbReference>
<dbReference type="InterPro" id="IPR044135">
    <property type="entry name" value="Met-tRNA-FMT_C"/>
</dbReference>
<sequence>MRIVFAGTPDFAATSLAALLPSTETSQASPDIEIVAVYTQPDRPAGRGRKLKPSPVKALAETHHLPVYQPVSLKTPEAQAELAALKPDLMIVVAYGLILPKAILEIPRLGCINVHASLLPRWRGAAPIQRALIEGDTETGVTLMQMDAGLDTGDMLLKTHCPIMATDTSATLHDKLAAQGGEALQQLLPQLLHGTLDATPQPADQATYAAKLSKAEAQLDWRQAATVLDRTVRGYQPWPVAWTQQGDDVIRVWAAQPLDIEHNAEPGLLLDVEKEGLIVACGSGCLKLTQLQLPNAKQMPVTALLNGHPDRFIPGETRFALPSAPDETYP</sequence>
<keyword evidence="5 8" id="KW-0808">Transferase</keyword>
<dbReference type="AlphaFoldDB" id="A0A1E2VBU1"/>
<dbReference type="PANTHER" id="PTHR11138">
    <property type="entry name" value="METHIONYL-TRNA FORMYLTRANSFERASE"/>
    <property type="match status" value="1"/>
</dbReference>
<dbReference type="CDD" id="cd08646">
    <property type="entry name" value="FMT_core_Met-tRNA-FMT_N"/>
    <property type="match status" value="1"/>
</dbReference>
<dbReference type="EMBL" id="MDTQ01000001">
    <property type="protein sequence ID" value="ODC04480.1"/>
    <property type="molecule type" value="Genomic_DNA"/>
</dbReference>
<dbReference type="FunFam" id="3.40.50.12230:FF:000001">
    <property type="entry name" value="Methionyl-tRNA formyltransferase"/>
    <property type="match status" value="1"/>
</dbReference>
<dbReference type="GO" id="GO:0004479">
    <property type="term" value="F:methionyl-tRNA formyltransferase activity"/>
    <property type="evidence" value="ECO:0007669"/>
    <property type="project" value="UniProtKB-UniRule"/>
</dbReference>
<organism evidence="11 12">
    <name type="scientific">Terasakiispira papahanaumokuakeensis</name>
    <dbReference type="NCBI Taxonomy" id="197479"/>
    <lineage>
        <taxon>Bacteria</taxon>
        <taxon>Pseudomonadati</taxon>
        <taxon>Pseudomonadota</taxon>
        <taxon>Gammaproteobacteria</taxon>
        <taxon>Oceanospirillales</taxon>
        <taxon>Terasakiispira</taxon>
    </lineage>
</organism>
<evidence type="ECO:0000256" key="5">
    <source>
        <dbReference type="ARBA" id="ARBA00022679"/>
    </source>
</evidence>
<dbReference type="HAMAP" id="MF_00182">
    <property type="entry name" value="Formyl_trans"/>
    <property type="match status" value="1"/>
</dbReference>
<comment type="catalytic activity">
    <reaction evidence="7 8">
        <text>L-methionyl-tRNA(fMet) + (6R)-10-formyltetrahydrofolate = N-formyl-L-methionyl-tRNA(fMet) + (6S)-5,6,7,8-tetrahydrofolate + H(+)</text>
        <dbReference type="Rhea" id="RHEA:24380"/>
        <dbReference type="Rhea" id="RHEA-COMP:9952"/>
        <dbReference type="Rhea" id="RHEA-COMP:9953"/>
        <dbReference type="ChEBI" id="CHEBI:15378"/>
        <dbReference type="ChEBI" id="CHEBI:57453"/>
        <dbReference type="ChEBI" id="CHEBI:78530"/>
        <dbReference type="ChEBI" id="CHEBI:78844"/>
        <dbReference type="ChEBI" id="CHEBI:195366"/>
        <dbReference type="EC" id="2.1.2.9"/>
    </reaction>
</comment>
<dbReference type="Pfam" id="PF00551">
    <property type="entry name" value="Formyl_trans_N"/>
    <property type="match status" value="1"/>
</dbReference>
<feature type="domain" description="Formyl transferase N-terminal" evidence="9">
    <location>
        <begin position="1"/>
        <end position="186"/>
    </location>
</feature>
<comment type="similarity">
    <text evidence="2 8">Belongs to the Fmt family.</text>
</comment>
<dbReference type="OrthoDB" id="9802815at2"/>
<dbReference type="PROSITE" id="PS00373">
    <property type="entry name" value="GART"/>
    <property type="match status" value="1"/>
</dbReference>
<reference evidence="11 12" key="1">
    <citation type="submission" date="2016-08" db="EMBL/GenBank/DDBJ databases">
        <authorList>
            <person name="Seilhamer J.J."/>
        </authorList>
    </citation>
    <scope>NUCLEOTIDE SEQUENCE [LARGE SCALE GENOMIC DNA]</scope>
    <source>
        <strain evidence="11 12">PH27A</strain>
    </source>
</reference>
<keyword evidence="12" id="KW-1185">Reference proteome</keyword>